<dbReference type="PRINTS" id="PR00237">
    <property type="entry name" value="GPCRRHODOPSN"/>
</dbReference>
<keyword evidence="7 13" id="KW-0675">Receptor</keyword>
<gene>
    <name evidence="13" type="ORF">PACLA_8A037394</name>
</gene>
<feature type="signal peptide" evidence="12">
    <location>
        <begin position="1"/>
        <end position="26"/>
    </location>
</feature>
<dbReference type="SUPFAM" id="SSF81321">
    <property type="entry name" value="Family A G protein-coupled receptor-like"/>
    <property type="match status" value="1"/>
</dbReference>
<keyword evidence="5" id="KW-0297">G-protein coupled receptor</keyword>
<dbReference type="Pfam" id="PF00001">
    <property type="entry name" value="7tm_1"/>
    <property type="match status" value="1"/>
</dbReference>
<accession>A0A7D9JK72</accession>
<keyword evidence="8" id="KW-0325">Glycoprotein</keyword>
<feature type="transmembrane region" description="Helical" evidence="11">
    <location>
        <begin position="185"/>
        <end position="206"/>
    </location>
</feature>
<dbReference type="EMBL" id="CACRXK020017439">
    <property type="protein sequence ID" value="CAB4031210.1"/>
    <property type="molecule type" value="Genomic_DNA"/>
</dbReference>
<evidence type="ECO:0000256" key="10">
    <source>
        <dbReference type="SAM" id="MobiDB-lite"/>
    </source>
</evidence>
<keyword evidence="14" id="KW-1185">Reference proteome</keyword>
<keyword evidence="3 11" id="KW-0812">Transmembrane</keyword>
<evidence type="ECO:0000256" key="7">
    <source>
        <dbReference type="ARBA" id="ARBA00023170"/>
    </source>
</evidence>
<dbReference type="Proteomes" id="UP001152795">
    <property type="component" value="Unassembled WGS sequence"/>
</dbReference>
<dbReference type="OrthoDB" id="5979454at2759"/>
<proteinExistence type="predicted"/>
<evidence type="ECO:0000256" key="12">
    <source>
        <dbReference type="SAM" id="SignalP"/>
    </source>
</evidence>
<comment type="caution">
    <text evidence="13">The sequence shown here is derived from an EMBL/GenBank/DDBJ whole genome shotgun (WGS) entry which is preliminary data.</text>
</comment>
<dbReference type="PANTHER" id="PTHR24246">
    <property type="entry name" value="OLFACTORY RECEPTOR AND ADENOSINE RECEPTOR"/>
    <property type="match status" value="1"/>
</dbReference>
<organism evidence="13 14">
    <name type="scientific">Paramuricea clavata</name>
    <name type="common">Red gorgonian</name>
    <name type="synonym">Violescent sea-whip</name>
    <dbReference type="NCBI Taxonomy" id="317549"/>
    <lineage>
        <taxon>Eukaryota</taxon>
        <taxon>Metazoa</taxon>
        <taxon>Cnidaria</taxon>
        <taxon>Anthozoa</taxon>
        <taxon>Octocorallia</taxon>
        <taxon>Malacalcyonacea</taxon>
        <taxon>Plexauridae</taxon>
        <taxon>Paramuricea</taxon>
    </lineage>
</organism>
<dbReference type="GO" id="GO:0005886">
    <property type="term" value="C:plasma membrane"/>
    <property type="evidence" value="ECO:0007669"/>
    <property type="project" value="UniProtKB-SubCell"/>
</dbReference>
<comment type="subcellular location">
    <subcellularLocation>
        <location evidence="1">Cell membrane</location>
        <topology evidence="1">Multi-pass membrane protein</topology>
    </subcellularLocation>
</comment>
<protein>
    <submittedName>
        <fullName evidence="13">Kappa-type opioid receptor isoform X2</fullName>
    </submittedName>
</protein>
<evidence type="ECO:0000313" key="14">
    <source>
        <dbReference type="Proteomes" id="UP001152795"/>
    </source>
</evidence>
<keyword evidence="2" id="KW-1003">Cell membrane</keyword>
<evidence type="ECO:0000256" key="8">
    <source>
        <dbReference type="ARBA" id="ARBA00023180"/>
    </source>
</evidence>
<keyword evidence="12" id="KW-0732">Signal</keyword>
<dbReference type="AlphaFoldDB" id="A0A7D9JK72"/>
<feature type="chain" id="PRO_5043433893" evidence="12">
    <location>
        <begin position="27"/>
        <end position="399"/>
    </location>
</feature>
<evidence type="ECO:0000256" key="6">
    <source>
        <dbReference type="ARBA" id="ARBA00023136"/>
    </source>
</evidence>
<keyword evidence="4 11" id="KW-1133">Transmembrane helix</keyword>
<evidence type="ECO:0000256" key="1">
    <source>
        <dbReference type="ARBA" id="ARBA00004651"/>
    </source>
</evidence>
<evidence type="ECO:0000313" key="13">
    <source>
        <dbReference type="EMBL" id="CAB4031210.1"/>
    </source>
</evidence>
<dbReference type="InterPro" id="IPR017452">
    <property type="entry name" value="GPCR_Rhodpsn_7TM"/>
</dbReference>
<dbReference type="InterPro" id="IPR000276">
    <property type="entry name" value="GPCR_Rhodpsn"/>
</dbReference>
<reference evidence="13" key="1">
    <citation type="submission" date="2020-04" db="EMBL/GenBank/DDBJ databases">
        <authorList>
            <person name="Alioto T."/>
            <person name="Alioto T."/>
            <person name="Gomez Garrido J."/>
        </authorList>
    </citation>
    <scope>NUCLEOTIDE SEQUENCE</scope>
    <source>
        <strain evidence="13">A484AB</strain>
    </source>
</reference>
<evidence type="ECO:0000256" key="11">
    <source>
        <dbReference type="SAM" id="Phobius"/>
    </source>
</evidence>
<evidence type="ECO:0000256" key="9">
    <source>
        <dbReference type="ARBA" id="ARBA00023224"/>
    </source>
</evidence>
<feature type="transmembrane region" description="Helical" evidence="11">
    <location>
        <begin position="143"/>
        <end position="164"/>
    </location>
</feature>
<feature type="transmembrane region" description="Helical" evidence="11">
    <location>
        <begin position="262"/>
        <end position="284"/>
    </location>
</feature>
<feature type="transmembrane region" description="Helical" evidence="11">
    <location>
        <begin position="218"/>
        <end position="241"/>
    </location>
</feature>
<evidence type="ECO:0000256" key="3">
    <source>
        <dbReference type="ARBA" id="ARBA00022692"/>
    </source>
</evidence>
<sequence length="399" mass="44236">MLPNARYLQLLIAFVVCIALTGQSQAKNVSSHPSQTSTNLGRSTIWKKTTLSNDTETSRGGLSKSQKRKIIIVTLVVATTGAIFNAAVILAIIIDPLKTLRKGAWITILNLAIADLISCISGFCVFGWEFIKPSRESETEYAISFFGWSFGVSSSFLMLTFFTVQIYVITKFPLKSRFMFTDVKVVLITLAIWLFSFPLGLSYISYLKYPVEVGLKLWAGRICVLQIALLVQVILNISVTIEIMKSGRNTGNHSSQNNKHRNIAKTVIILTLVLLVTAFPYLLFRQIEFIFRLGHFGDSKSAHTLGSLSFGYTPIAVLNFTANPILYSLRLPDYRRTLLAFVGKIKSKGGRPLISTPNTSLKLTQTHASSLLRGSDRSSFQQSKRCSMERSSVPVSSPV</sequence>
<feature type="region of interest" description="Disordered" evidence="10">
    <location>
        <begin position="373"/>
        <end position="399"/>
    </location>
</feature>
<feature type="transmembrane region" description="Helical" evidence="11">
    <location>
        <begin position="70"/>
        <end position="94"/>
    </location>
</feature>
<name>A0A7D9JK72_PARCT</name>
<dbReference type="PROSITE" id="PS50262">
    <property type="entry name" value="G_PROTEIN_RECEP_F1_2"/>
    <property type="match status" value="1"/>
</dbReference>
<dbReference type="GO" id="GO:0004930">
    <property type="term" value="F:G protein-coupled receptor activity"/>
    <property type="evidence" value="ECO:0007669"/>
    <property type="project" value="UniProtKB-KW"/>
</dbReference>
<feature type="transmembrane region" description="Helical" evidence="11">
    <location>
        <begin position="304"/>
        <end position="326"/>
    </location>
</feature>
<dbReference type="CDD" id="cd00637">
    <property type="entry name" value="7tm_classA_rhodopsin-like"/>
    <property type="match status" value="1"/>
</dbReference>
<feature type="compositionally biased region" description="Polar residues" evidence="10">
    <location>
        <begin position="377"/>
        <end position="399"/>
    </location>
</feature>
<evidence type="ECO:0000256" key="5">
    <source>
        <dbReference type="ARBA" id="ARBA00023040"/>
    </source>
</evidence>
<feature type="transmembrane region" description="Helical" evidence="11">
    <location>
        <begin position="106"/>
        <end position="131"/>
    </location>
</feature>
<keyword evidence="6 11" id="KW-0472">Membrane</keyword>
<dbReference type="Gene3D" id="1.20.1070.10">
    <property type="entry name" value="Rhodopsin 7-helix transmembrane proteins"/>
    <property type="match status" value="1"/>
</dbReference>
<dbReference type="PANTHER" id="PTHR24246:SF27">
    <property type="entry name" value="ADENOSINE RECEPTOR, ISOFORM A"/>
    <property type="match status" value="1"/>
</dbReference>
<keyword evidence="9" id="KW-0807">Transducer</keyword>
<evidence type="ECO:0000256" key="4">
    <source>
        <dbReference type="ARBA" id="ARBA00022989"/>
    </source>
</evidence>
<evidence type="ECO:0000256" key="2">
    <source>
        <dbReference type="ARBA" id="ARBA00022475"/>
    </source>
</evidence>